<dbReference type="InterPro" id="IPR003488">
    <property type="entry name" value="DprA"/>
</dbReference>
<proteinExistence type="inferred from homology"/>
<dbReference type="PANTHER" id="PTHR43022:SF1">
    <property type="entry name" value="PROTEIN SMF"/>
    <property type="match status" value="1"/>
</dbReference>
<name>A0A0R2NG89_9LACO</name>
<evidence type="ECO:0000256" key="1">
    <source>
        <dbReference type="ARBA" id="ARBA00006525"/>
    </source>
</evidence>
<evidence type="ECO:0000313" key="3">
    <source>
        <dbReference type="EMBL" id="KRO24822.1"/>
    </source>
</evidence>
<dbReference type="Proteomes" id="UP000050920">
    <property type="component" value="Unassembled WGS sequence"/>
</dbReference>
<dbReference type="AlphaFoldDB" id="A0A0R2NG89"/>
<evidence type="ECO:0000313" key="4">
    <source>
        <dbReference type="Proteomes" id="UP000050920"/>
    </source>
</evidence>
<comment type="caution">
    <text evidence="3">The sequence shown here is derived from an EMBL/GenBank/DDBJ whole genome shotgun (WGS) entry which is preliminary data.</text>
</comment>
<dbReference type="EMBL" id="AYGX02000159">
    <property type="protein sequence ID" value="KRO24822.1"/>
    <property type="molecule type" value="Genomic_DNA"/>
</dbReference>
<gene>
    <name evidence="3" type="ORF">DY78_GL001550</name>
</gene>
<sequence length="289" mass="30945">MQLRSLLIRLYLAHGMTYGGCVRILRAQRSTADLVVAAAKLADLAQLSVAARAKFMQDWDSPRLQKVLDTHQHVAILTILDPDYPPQLMASYQPPLVLFISGQRSLLKAPRILAVVGSRQASSYAPTVLKQLLPALATENVAIVSGLAAGVDSQAQALALQLGLPTIGVIGTGLDRVYPRGNDALQTNVSQVGLLISEYPLGTPPKRYHFPARNRIIAGLCQTLVVVEAREHSGSLITANLALQNDRNVLAVPGPIDAPLSVGCNQLIAAGAKSVLNSRHIIEEFLPII</sequence>
<protein>
    <submittedName>
        <fullName evidence="3">DNA processing protein</fullName>
    </submittedName>
</protein>
<dbReference type="PANTHER" id="PTHR43022">
    <property type="entry name" value="PROTEIN SMF"/>
    <property type="match status" value="1"/>
</dbReference>
<accession>A0A0R2NG89</accession>
<dbReference type="GO" id="GO:0009294">
    <property type="term" value="P:DNA-mediated transformation"/>
    <property type="evidence" value="ECO:0007669"/>
    <property type="project" value="InterPro"/>
</dbReference>
<dbReference type="SUPFAM" id="SSF102405">
    <property type="entry name" value="MCP/YpsA-like"/>
    <property type="match status" value="1"/>
</dbReference>
<reference evidence="3 4" key="1">
    <citation type="journal article" date="2015" name="Genome Announc.">
        <title>Expanding the biotechnology potential of lactobacilli through comparative genomics of 213 strains and associated genera.</title>
        <authorList>
            <person name="Sun Z."/>
            <person name="Harris H.M."/>
            <person name="McCann A."/>
            <person name="Guo C."/>
            <person name="Argimon S."/>
            <person name="Zhang W."/>
            <person name="Yang X."/>
            <person name="Jeffery I.B."/>
            <person name="Cooney J.C."/>
            <person name="Kagawa T.F."/>
            <person name="Liu W."/>
            <person name="Song Y."/>
            <person name="Salvetti E."/>
            <person name="Wrobel A."/>
            <person name="Rasinkangas P."/>
            <person name="Parkhill J."/>
            <person name="Rea M.C."/>
            <person name="O'Sullivan O."/>
            <person name="Ritari J."/>
            <person name="Douillard F.P."/>
            <person name="Paul Ross R."/>
            <person name="Yang R."/>
            <person name="Briner A.E."/>
            <person name="Felis G.E."/>
            <person name="de Vos W.M."/>
            <person name="Barrangou R."/>
            <person name="Klaenhammer T.R."/>
            <person name="Caufield P.W."/>
            <person name="Cui Y."/>
            <person name="Zhang H."/>
            <person name="O'Toole P.W."/>
        </authorList>
    </citation>
    <scope>NUCLEOTIDE SEQUENCE [LARGE SCALE GENOMIC DNA]</scope>
    <source>
        <strain evidence="3 4">DSM 21115</strain>
    </source>
</reference>
<dbReference type="NCBIfam" id="TIGR00732">
    <property type="entry name" value="dprA"/>
    <property type="match status" value="1"/>
</dbReference>
<organism evidence="3 4">
    <name type="scientific">Lactiplantibacillus fabifermentans DSM 21115</name>
    <dbReference type="NCBI Taxonomy" id="1413187"/>
    <lineage>
        <taxon>Bacteria</taxon>
        <taxon>Bacillati</taxon>
        <taxon>Bacillota</taxon>
        <taxon>Bacilli</taxon>
        <taxon>Lactobacillales</taxon>
        <taxon>Lactobacillaceae</taxon>
        <taxon>Lactiplantibacillus</taxon>
    </lineage>
</organism>
<dbReference type="RefSeq" id="WP_024623693.1">
    <property type="nucleotide sequence ID" value="NZ_AYGX02000159.1"/>
</dbReference>
<comment type="similarity">
    <text evidence="1">Belongs to the DprA/Smf family.</text>
</comment>
<feature type="domain" description="Smf/DprA SLOG" evidence="2">
    <location>
        <begin position="76"/>
        <end position="285"/>
    </location>
</feature>
<keyword evidence="4" id="KW-1185">Reference proteome</keyword>
<dbReference type="Pfam" id="PF02481">
    <property type="entry name" value="DNA_processg_A"/>
    <property type="match status" value="1"/>
</dbReference>
<evidence type="ECO:0000259" key="2">
    <source>
        <dbReference type="Pfam" id="PF02481"/>
    </source>
</evidence>
<dbReference type="InterPro" id="IPR057666">
    <property type="entry name" value="DrpA_SLOG"/>
</dbReference>
<dbReference type="Gene3D" id="3.40.50.450">
    <property type="match status" value="1"/>
</dbReference>